<dbReference type="RefSeq" id="WP_095583868.1">
    <property type="nucleotide sequence ID" value="NZ_JAJQQS010000019.1"/>
</dbReference>
<evidence type="ECO:0000256" key="1">
    <source>
        <dbReference type="SAM" id="MobiDB-lite"/>
    </source>
</evidence>
<dbReference type="AlphaFoldDB" id="A0A2A2D1Y0"/>
<name>A0A2A2D1Y0_9ACTN</name>
<organism evidence="2 3">
    <name type="scientific">Streptomyces albireticuli</name>
    <dbReference type="NCBI Taxonomy" id="1940"/>
    <lineage>
        <taxon>Bacteria</taxon>
        <taxon>Bacillati</taxon>
        <taxon>Actinomycetota</taxon>
        <taxon>Actinomycetes</taxon>
        <taxon>Kitasatosporales</taxon>
        <taxon>Streptomycetaceae</taxon>
        <taxon>Streptomyces</taxon>
    </lineage>
</organism>
<feature type="region of interest" description="Disordered" evidence="1">
    <location>
        <begin position="1"/>
        <end position="20"/>
    </location>
</feature>
<dbReference type="Gene3D" id="3.90.1240.10">
    <property type="entry name" value="Metalloproteases ('zincins'), catalytic domain like"/>
    <property type="match status" value="1"/>
</dbReference>
<reference evidence="2 3" key="1">
    <citation type="submission" date="2017-08" db="EMBL/GenBank/DDBJ databases">
        <title>Genome sequence of Streptomyces albireticuli NRRL B-1670.</title>
        <authorList>
            <person name="Graham D.E."/>
            <person name="Mahan K.M."/>
            <person name="Klingeman D.M."/>
            <person name="Hettich R.L."/>
            <person name="Parry R.J."/>
            <person name="Spain J.C."/>
        </authorList>
    </citation>
    <scope>NUCLEOTIDE SEQUENCE [LARGE SCALE GENOMIC DNA]</scope>
    <source>
        <strain evidence="2 3">NRRL B-1670</strain>
    </source>
</reference>
<gene>
    <name evidence="2" type="ORF">CK936_28750</name>
</gene>
<dbReference type="SUPFAM" id="SSF55486">
    <property type="entry name" value="Metalloproteases ('zincins'), catalytic domain"/>
    <property type="match status" value="1"/>
</dbReference>
<proteinExistence type="predicted"/>
<comment type="caution">
    <text evidence="2">The sequence shown here is derived from an EMBL/GenBank/DDBJ whole genome shotgun (WGS) entry which is preliminary data.</text>
</comment>
<keyword evidence="3" id="KW-1185">Reference proteome</keyword>
<evidence type="ECO:0000313" key="2">
    <source>
        <dbReference type="EMBL" id="PAU45511.1"/>
    </source>
</evidence>
<dbReference type="EMBL" id="NSJV01000558">
    <property type="protein sequence ID" value="PAU45511.1"/>
    <property type="molecule type" value="Genomic_DNA"/>
</dbReference>
<accession>A0A2A2D1Y0</accession>
<dbReference type="Proteomes" id="UP000218944">
    <property type="component" value="Unassembled WGS sequence"/>
</dbReference>
<evidence type="ECO:0000313" key="3">
    <source>
        <dbReference type="Proteomes" id="UP000218944"/>
    </source>
</evidence>
<protein>
    <submittedName>
        <fullName evidence="2">Uncharacterized protein</fullName>
    </submittedName>
</protein>
<sequence length="961" mass="106006">MRRLTGLDPTRLTPPRPVKPTVETHPVVSWIGGEPLRLTVLRPGIAVCADPAVLAEVLDDADPRPELALPDQQYVQEIDFLLQRIETSEAGKRLIEFLGHAHPLPDPDGSYGGPEDWGAGINRRVLCRHRDSGTGGQGHTVTQRDLAGINVVIMQSTDGQPSQWGVDSDGVRAMFDGRGAFSGVSFHPRLTLLFDDIAMAPEIVLAHELMHCAHALAGTMDDVGYDEEEQLRIRKAAAAEGRRLFHEKYGTTVQLSMNNPGAVRVRETGKTETLQERKDFYEATCEELLLRYSHPLPVAETERGLVVLRGVNWEEIRTHGSDVAMEWIDGVVQLHKGRRVSPSPAETRAERLAFDHHARTVVRASRKDADTLAALREAADTWHQRKRVRGVTEVALCRDLGYRHRIAYASLTRSERVIHLGVPRARIPHRVFAGAGTFVYQRDLSSLNALAEALSTADPAAANQVREYSGRLGDARLEDGLLVEQRVCGRTPGRPPTTSQPHWVNPETLPEDLRKQAGTLIRRARPKTPATGKPPTGPITDVYEAEPFGSPAAEGGVGFVAMVPAKVSDHRKLLELARRYRDEGFGKIATAQQRFALVIGLNEGYEYGEKDAGRAQRTARQQQIIKDFTVAWEKESHRIPIGILSFLWCARSGHAGLSDQKTIPYGAIRQKIAESGLTQSFVQALYADGKGCDQIFLHTGDADVMSLRTAEKAPLFDAAAERLEAAGWPDLFSGGYRLPDDSDVRADIATRTDRAVRVAMAAVDPKTVYFPEPNTFIKVVEGVSGLEDGVGFGVGDQEGEALAKSLGKIRGAGGRVFDADCSVVTDGTRLVQRIEALPRTGPKSERLAAIRQSFTQSHARREEWQKRVLNPCDVDGETAKKLLDIVFAVPDDSELQRLAELVGRDPKKFAEERQNRLKEALREKKIGADLREEYRIHIGKLANGTHHALLTSYIDAYPRLP</sequence>